<feature type="domain" description="Polysaccharide export protein N-terminal" evidence="3">
    <location>
        <begin position="61"/>
        <end position="137"/>
    </location>
</feature>
<reference evidence="5 6" key="1">
    <citation type="journal article" date="2009" name="BMC Genomics">
        <title>Complete genome sequence of the sugarcane nitrogen-fixing endophyte Gluconacetobacter diazotrophicus Pal5.</title>
        <authorList>
            <person name="Bertalan M."/>
            <person name="Albano R."/>
            <person name="Padua V."/>
            <person name="Rouws L."/>
            <person name="Rojas C."/>
            <person name="Hemerly A."/>
            <person name="Teixeira K."/>
            <person name="Schwab S."/>
            <person name="Araujo J."/>
            <person name="Oliveira A."/>
            <person name="Franca L."/>
            <person name="Magalhaes V."/>
            <person name="Alqueres S."/>
            <person name="Cardoso A."/>
            <person name="Almeida W."/>
            <person name="Loureiro M.M."/>
            <person name="Nogueira E."/>
            <person name="Cidade D."/>
            <person name="Oliveira D."/>
            <person name="Simao T."/>
            <person name="Macedo J."/>
            <person name="Valadao A."/>
            <person name="Dreschsel M."/>
            <person name="Freitas F."/>
            <person name="Vidal M."/>
            <person name="Guedes H."/>
            <person name="Rodrigues E."/>
            <person name="Meneses C."/>
            <person name="Brioso P."/>
            <person name="Pozzer L."/>
            <person name="Figueiredo D."/>
            <person name="Montano H."/>
            <person name="Junior J."/>
            <person name="Filho G."/>
            <person name="Flores V."/>
            <person name="Ferreira B."/>
            <person name="Branco A."/>
            <person name="Gonzalez P."/>
            <person name="Guillobel H."/>
            <person name="Lemos M."/>
            <person name="Seibel L."/>
            <person name="Macedo J."/>
            <person name="Alves-Ferreira M."/>
            <person name="Sachetto-Martins G."/>
            <person name="Coelho A."/>
            <person name="Santos E."/>
            <person name="Amaral G."/>
            <person name="Neves A."/>
            <person name="Pacheco A.B."/>
            <person name="Carvalho D."/>
            <person name="Lery L."/>
            <person name="Bisch P."/>
            <person name="Rossle S.C."/>
            <person name="Urmenyi T."/>
            <person name="Kruger W.V."/>
            <person name="Martins O."/>
            <person name="Baldani J.I."/>
            <person name="Ferreira P.C."/>
        </authorList>
    </citation>
    <scope>NUCLEOTIDE SEQUENCE [LARGE SCALE GENOMIC DNA]</scope>
    <source>
        <strain evidence="6">ATCC 49037 / DSM 5601 / CCUG 37298 / CIP 103539 / LMG 7603 / PAl5</strain>
    </source>
</reference>
<dbReference type="InterPro" id="IPR019554">
    <property type="entry name" value="Soluble_ligand-bd"/>
</dbReference>
<feature type="region of interest" description="Disordered" evidence="2">
    <location>
        <begin position="1"/>
        <end position="31"/>
    </location>
</feature>
<evidence type="ECO:0000313" key="6">
    <source>
        <dbReference type="Proteomes" id="UP000001176"/>
    </source>
</evidence>
<accession>A9HNS8</accession>
<dbReference type="RefSeq" id="WP_012226570.1">
    <property type="nucleotide sequence ID" value="NC_010125.1"/>
</dbReference>
<proteinExistence type="predicted"/>
<dbReference type="Pfam" id="PF10531">
    <property type="entry name" value="SLBB"/>
    <property type="match status" value="1"/>
</dbReference>
<dbReference type="PANTHER" id="PTHR33619">
    <property type="entry name" value="POLYSACCHARIDE EXPORT PROTEIN GFCE-RELATED"/>
    <property type="match status" value="1"/>
</dbReference>
<dbReference type="Gene3D" id="3.30.1950.10">
    <property type="entry name" value="wza like domain"/>
    <property type="match status" value="1"/>
</dbReference>
<keyword evidence="1" id="KW-0732">Signal</keyword>
<dbReference type="GO" id="GO:0015159">
    <property type="term" value="F:polysaccharide transmembrane transporter activity"/>
    <property type="evidence" value="ECO:0007669"/>
    <property type="project" value="InterPro"/>
</dbReference>
<dbReference type="Proteomes" id="UP000001176">
    <property type="component" value="Chromosome"/>
</dbReference>
<dbReference type="InterPro" id="IPR049712">
    <property type="entry name" value="Poly_export"/>
</dbReference>
<dbReference type="InterPro" id="IPR003715">
    <property type="entry name" value="Poly_export_N"/>
</dbReference>
<evidence type="ECO:0000259" key="3">
    <source>
        <dbReference type="Pfam" id="PF02563"/>
    </source>
</evidence>
<dbReference type="EMBL" id="AM889285">
    <property type="protein sequence ID" value="CAP56495.1"/>
    <property type="molecule type" value="Genomic_DNA"/>
</dbReference>
<dbReference type="KEGG" id="gdi:GDI2552"/>
<feature type="domain" description="Soluble ligand binding" evidence="4">
    <location>
        <begin position="143"/>
        <end position="176"/>
    </location>
</feature>
<sequence>MMTAPTHRPPHTDCRPAIRRRAHPHRARPHRTRLGAGMLVVALSVLGGCAPGSDLAPLPPPASTAYRLGAGDQLRVLTYNDLQLSNTFTVGDNGQIAFPLIGSVAAAGLTTHDLASTIAGRLSSSGILTHPSVSVEIVQYRPIFVLGEVAHPGQYPYMPGMTTLSAVALAGGYTYRAITDYAGDVRSDPGGHAVEGRVKRDSMLQPGDVITIYERYF</sequence>
<feature type="compositionally biased region" description="Basic residues" evidence="2">
    <location>
        <begin position="17"/>
        <end position="31"/>
    </location>
</feature>
<evidence type="ECO:0000256" key="2">
    <source>
        <dbReference type="SAM" id="MobiDB-lite"/>
    </source>
</evidence>
<dbReference type="PANTHER" id="PTHR33619:SF3">
    <property type="entry name" value="POLYSACCHARIDE EXPORT PROTEIN GFCE-RELATED"/>
    <property type="match status" value="1"/>
</dbReference>
<evidence type="ECO:0000313" key="5">
    <source>
        <dbReference type="EMBL" id="CAP56495.1"/>
    </source>
</evidence>
<protein>
    <submittedName>
        <fullName evidence="5">Putative exopolysaccharide production protein</fullName>
    </submittedName>
</protein>
<keyword evidence="6" id="KW-1185">Reference proteome</keyword>
<evidence type="ECO:0000259" key="4">
    <source>
        <dbReference type="Pfam" id="PF10531"/>
    </source>
</evidence>
<dbReference type="Pfam" id="PF02563">
    <property type="entry name" value="Poly_export"/>
    <property type="match status" value="1"/>
</dbReference>
<dbReference type="AlphaFoldDB" id="A9HNS8"/>
<gene>
    <name evidence="5" type="primary">gumB</name>
    <name evidence="5" type="ordered locus">GDI2552</name>
</gene>
<evidence type="ECO:0000256" key="1">
    <source>
        <dbReference type="ARBA" id="ARBA00022729"/>
    </source>
</evidence>
<organism evidence="5 6">
    <name type="scientific">Gluconacetobacter diazotrophicus (strain ATCC 49037 / DSM 5601 / CCUG 37298 / CIP 103539 / LMG 7603 / PAl5)</name>
    <dbReference type="NCBI Taxonomy" id="272568"/>
    <lineage>
        <taxon>Bacteria</taxon>
        <taxon>Pseudomonadati</taxon>
        <taxon>Pseudomonadota</taxon>
        <taxon>Alphaproteobacteria</taxon>
        <taxon>Acetobacterales</taxon>
        <taxon>Acetobacteraceae</taxon>
        <taxon>Gluconacetobacter</taxon>
    </lineage>
</organism>
<name>A9HNS8_GLUDA</name>